<organism evidence="1 2">
    <name type="scientific">Monilinia fructicola</name>
    <name type="common">Brown rot fungus</name>
    <name type="synonym">Ciboria fructicola</name>
    <dbReference type="NCBI Taxonomy" id="38448"/>
    <lineage>
        <taxon>Eukaryota</taxon>
        <taxon>Fungi</taxon>
        <taxon>Dikarya</taxon>
        <taxon>Ascomycota</taxon>
        <taxon>Pezizomycotina</taxon>
        <taxon>Leotiomycetes</taxon>
        <taxon>Helotiales</taxon>
        <taxon>Sclerotiniaceae</taxon>
        <taxon>Monilinia</taxon>
    </lineage>
</organism>
<dbReference type="AlphaFoldDB" id="A0A5M9JZB1"/>
<keyword evidence="2" id="KW-1185">Reference proteome</keyword>
<dbReference type="EMBL" id="VICG01000005">
    <property type="protein sequence ID" value="KAA8572035.1"/>
    <property type="molecule type" value="Genomic_DNA"/>
</dbReference>
<comment type="caution">
    <text evidence="1">The sequence shown here is derived from an EMBL/GenBank/DDBJ whole genome shotgun (WGS) entry which is preliminary data.</text>
</comment>
<reference evidence="1 2" key="1">
    <citation type="submission" date="2019-06" db="EMBL/GenBank/DDBJ databases">
        <title>Genome Sequence of the Brown Rot Fungal Pathogen Monilinia fructicola.</title>
        <authorList>
            <person name="De Miccolis Angelini R.M."/>
            <person name="Landi L."/>
            <person name="Abate D."/>
            <person name="Pollastro S."/>
            <person name="Romanazzi G."/>
            <person name="Faretra F."/>
        </authorList>
    </citation>
    <scope>NUCLEOTIDE SEQUENCE [LARGE SCALE GENOMIC DNA]</scope>
    <source>
        <strain evidence="1 2">Mfrc123</strain>
    </source>
</reference>
<name>A0A5M9JZB1_MONFR</name>
<dbReference type="Proteomes" id="UP000322873">
    <property type="component" value="Unassembled WGS sequence"/>
</dbReference>
<evidence type="ECO:0000313" key="1">
    <source>
        <dbReference type="EMBL" id="KAA8572035.1"/>
    </source>
</evidence>
<evidence type="ECO:0000313" key="2">
    <source>
        <dbReference type="Proteomes" id="UP000322873"/>
    </source>
</evidence>
<gene>
    <name evidence="1" type="ORF">EYC84_001963</name>
</gene>
<accession>A0A5M9JZB1</accession>
<sequence>MTDQSKANFKTTILYSFFSRLFSRSHTSFALIHTTTIPTCLPSPPFLLGHETKITRATRSPKPIFPSINSRPLPSISFSPIHSIDPVFPRGIISPSIHAILPYLTLPHTSPQHHPANPIPYPYPIIIYTSPYTPSHPIPSPPKSLFI</sequence>
<protein>
    <submittedName>
        <fullName evidence="1">Uncharacterized protein</fullName>
    </submittedName>
</protein>
<proteinExistence type="predicted"/>